<dbReference type="EMBL" id="FMJB01000040">
    <property type="protein sequence ID" value="SCM66849.1"/>
    <property type="molecule type" value="Genomic_DNA"/>
</dbReference>
<dbReference type="Proteomes" id="UP000184085">
    <property type="component" value="Unassembled WGS sequence"/>
</dbReference>
<sequence>MRDFATDVVLTDGVLELRPLRSSDREGLYAAASDPATWAQHPAKGRAERAVFDPYFDFLLGAGGTLVAIEVATGTILGCSRFYDVPDQPEGIAIGFTFLGCAYWGGAWNRRMKALMVGHVLQSRPEVWLHIAPDNIRSQIASGRVGAVHQYDADLDMGQGPVPYKCYTITAQSWANATRTPIEA</sequence>
<keyword evidence="3" id="KW-1185">Reference proteome</keyword>
<feature type="domain" description="N-acetyltransferase" evidence="1">
    <location>
        <begin position="15"/>
        <end position="147"/>
    </location>
</feature>
<organism evidence="2 3">
    <name type="scientific">Donghicola eburneus</name>
    <dbReference type="NCBI Taxonomy" id="393278"/>
    <lineage>
        <taxon>Bacteria</taxon>
        <taxon>Pseudomonadati</taxon>
        <taxon>Pseudomonadota</taxon>
        <taxon>Alphaproteobacteria</taxon>
        <taxon>Rhodobacterales</taxon>
        <taxon>Roseobacteraceae</taxon>
        <taxon>Donghicola</taxon>
    </lineage>
</organism>
<accession>A0A1M4MWC7</accession>
<keyword evidence="2" id="KW-0808">Transferase</keyword>
<dbReference type="InterPro" id="IPR000182">
    <property type="entry name" value="GNAT_dom"/>
</dbReference>
<evidence type="ECO:0000313" key="3">
    <source>
        <dbReference type="Proteomes" id="UP000184085"/>
    </source>
</evidence>
<dbReference type="PANTHER" id="PTHR43610:SF1">
    <property type="entry name" value="N-ACETYLTRANSFERASE DOMAIN-CONTAINING PROTEIN"/>
    <property type="match status" value="1"/>
</dbReference>
<name>A0A1M4MWC7_9RHOB</name>
<dbReference type="Gene3D" id="3.40.630.30">
    <property type="match status" value="1"/>
</dbReference>
<dbReference type="AlphaFoldDB" id="A0A1M4MWC7"/>
<evidence type="ECO:0000259" key="1">
    <source>
        <dbReference type="Pfam" id="PF13302"/>
    </source>
</evidence>
<dbReference type="GO" id="GO:0016747">
    <property type="term" value="F:acyltransferase activity, transferring groups other than amino-acyl groups"/>
    <property type="evidence" value="ECO:0007669"/>
    <property type="project" value="InterPro"/>
</dbReference>
<dbReference type="RefSeq" id="WP_072705026.1">
    <property type="nucleotide sequence ID" value="NZ_FMJB01000040.1"/>
</dbReference>
<proteinExistence type="predicted"/>
<reference evidence="3" key="1">
    <citation type="submission" date="2016-09" db="EMBL/GenBank/DDBJ databases">
        <authorList>
            <person name="Wibberg D."/>
        </authorList>
    </citation>
    <scope>NUCLEOTIDE SEQUENCE [LARGE SCALE GENOMIC DNA]</scope>
</reference>
<dbReference type="PANTHER" id="PTHR43610">
    <property type="entry name" value="BLL6696 PROTEIN"/>
    <property type="match status" value="1"/>
</dbReference>
<protein>
    <submittedName>
        <fullName evidence="2">Putative acetyltransferase</fullName>
    </submittedName>
</protein>
<dbReference type="Pfam" id="PF13302">
    <property type="entry name" value="Acetyltransf_3"/>
    <property type="match status" value="1"/>
</dbReference>
<gene>
    <name evidence="2" type="ORF">KARMA_1031</name>
</gene>
<dbReference type="SUPFAM" id="SSF55729">
    <property type="entry name" value="Acyl-CoA N-acyltransferases (Nat)"/>
    <property type="match status" value="1"/>
</dbReference>
<evidence type="ECO:0000313" key="2">
    <source>
        <dbReference type="EMBL" id="SCM66849.1"/>
    </source>
</evidence>
<dbReference type="InterPro" id="IPR016181">
    <property type="entry name" value="Acyl_CoA_acyltransferase"/>
</dbReference>